<dbReference type="PANTHER" id="PTHR38436">
    <property type="entry name" value="POLYKETIDE CYCLASE SNOAL-LIKE DOMAIN"/>
    <property type="match status" value="1"/>
</dbReference>
<evidence type="ECO:0000313" key="2">
    <source>
        <dbReference type="EMBL" id="MCV2367786.1"/>
    </source>
</evidence>
<dbReference type="Gene3D" id="3.10.450.50">
    <property type="match status" value="1"/>
</dbReference>
<dbReference type="EMBL" id="JAJIRN010000003">
    <property type="protein sequence ID" value="MCV2367786.1"/>
    <property type="molecule type" value="Genomic_DNA"/>
</dbReference>
<dbReference type="PANTHER" id="PTHR38436:SF1">
    <property type="entry name" value="ESTER CYCLASE"/>
    <property type="match status" value="1"/>
</dbReference>
<sequence>MSLIHRESLGLFRVTALAITVAVAAALPAYAQVPVTADADHARLLASSDAKAAANKRLVYDFWREVFEGGHMELADKYLAENYIQHNPGVPTGRAGFVNLFSKFVKPSPIEARVKAPLVSIVAEGDKVVLAFVQELPDPKEPGKKYSSTWFDMFRIENGLIAEHWDPATK</sequence>
<dbReference type="Proteomes" id="UP001209701">
    <property type="component" value="Unassembled WGS sequence"/>
</dbReference>
<proteinExistence type="predicted"/>
<feature type="signal peptide" evidence="1">
    <location>
        <begin position="1"/>
        <end position="31"/>
    </location>
</feature>
<name>A0ABT2YCM7_9BURK</name>
<gene>
    <name evidence="2" type="ORF">LNV07_06720</name>
</gene>
<organism evidence="2 3">
    <name type="scientific">Roseateles oligotrophus</name>
    <dbReference type="NCBI Taxonomy" id="1769250"/>
    <lineage>
        <taxon>Bacteria</taxon>
        <taxon>Pseudomonadati</taxon>
        <taxon>Pseudomonadota</taxon>
        <taxon>Betaproteobacteria</taxon>
        <taxon>Burkholderiales</taxon>
        <taxon>Sphaerotilaceae</taxon>
        <taxon>Roseateles</taxon>
    </lineage>
</organism>
<protein>
    <submittedName>
        <fullName evidence="2">Ester cyclase</fullName>
    </submittedName>
</protein>
<dbReference type="RefSeq" id="WP_263570412.1">
    <property type="nucleotide sequence ID" value="NZ_JAJIRN010000003.1"/>
</dbReference>
<dbReference type="SUPFAM" id="SSF54427">
    <property type="entry name" value="NTF2-like"/>
    <property type="match status" value="1"/>
</dbReference>
<accession>A0ABT2YCM7</accession>
<dbReference type="InterPro" id="IPR032710">
    <property type="entry name" value="NTF2-like_dom_sf"/>
</dbReference>
<dbReference type="Pfam" id="PF07366">
    <property type="entry name" value="SnoaL"/>
    <property type="match status" value="1"/>
</dbReference>
<keyword evidence="3" id="KW-1185">Reference proteome</keyword>
<keyword evidence="1" id="KW-0732">Signal</keyword>
<evidence type="ECO:0000313" key="3">
    <source>
        <dbReference type="Proteomes" id="UP001209701"/>
    </source>
</evidence>
<evidence type="ECO:0000256" key="1">
    <source>
        <dbReference type="SAM" id="SignalP"/>
    </source>
</evidence>
<comment type="caution">
    <text evidence="2">The sequence shown here is derived from an EMBL/GenBank/DDBJ whole genome shotgun (WGS) entry which is preliminary data.</text>
</comment>
<reference evidence="2 3" key="1">
    <citation type="submission" date="2021-11" db="EMBL/GenBank/DDBJ databases">
        <authorList>
            <person name="Liang Q."/>
            <person name="Mou H."/>
            <person name="Liu Z."/>
        </authorList>
    </citation>
    <scope>NUCLEOTIDE SEQUENCE [LARGE SCALE GENOMIC DNA]</scope>
    <source>
        <strain evidence="2 3">CHU3</strain>
    </source>
</reference>
<feature type="chain" id="PRO_5045563887" evidence="1">
    <location>
        <begin position="32"/>
        <end position="170"/>
    </location>
</feature>
<dbReference type="InterPro" id="IPR009959">
    <property type="entry name" value="Cyclase_SnoaL-like"/>
</dbReference>